<feature type="transmembrane region" description="Helical" evidence="1">
    <location>
        <begin position="313"/>
        <end position="335"/>
    </location>
</feature>
<reference evidence="3 4" key="1">
    <citation type="submission" date="2016-08" db="EMBL/GenBank/DDBJ databases">
        <title>A Parts List for Fungal Cellulosomes Revealed by Comparative Genomics.</title>
        <authorList>
            <consortium name="DOE Joint Genome Institute"/>
            <person name="Haitjema C.H."/>
            <person name="Gilmore S.P."/>
            <person name="Henske J.K."/>
            <person name="Solomon K.V."/>
            <person name="De Groot R."/>
            <person name="Kuo A."/>
            <person name="Mondo S.J."/>
            <person name="Salamov A.A."/>
            <person name="Labutti K."/>
            <person name="Zhao Z."/>
            <person name="Chiniquy J."/>
            <person name="Barry K."/>
            <person name="Brewer H.M."/>
            <person name="Purvine S.O."/>
            <person name="Wright A.T."/>
            <person name="Boxma B."/>
            <person name="Van Alen T."/>
            <person name="Hackstein J.H."/>
            <person name="Baker S.E."/>
            <person name="Grigoriev I.V."/>
            <person name="O'Malley M.A."/>
        </authorList>
    </citation>
    <scope>NUCLEOTIDE SEQUENCE [LARGE SCALE GENOMIC DNA]</scope>
    <source>
        <strain evidence="3 4">S4</strain>
    </source>
</reference>
<protein>
    <recommendedName>
        <fullName evidence="2">RGS domain-containing protein</fullName>
    </recommendedName>
</protein>
<accession>A0A1Y1XP86</accession>
<dbReference type="AlphaFoldDB" id="A0A1Y1XP86"/>
<name>A0A1Y1XP86_9FUNG</name>
<dbReference type="OrthoDB" id="2147298at2759"/>
<keyword evidence="1" id="KW-0812">Transmembrane</keyword>
<reference evidence="3 4" key="2">
    <citation type="submission" date="2016-08" db="EMBL/GenBank/DDBJ databases">
        <title>Pervasive Adenine N6-methylation of Active Genes in Fungi.</title>
        <authorList>
            <consortium name="DOE Joint Genome Institute"/>
            <person name="Mondo S.J."/>
            <person name="Dannebaum R.O."/>
            <person name="Kuo R.C."/>
            <person name="Labutti K."/>
            <person name="Haridas S."/>
            <person name="Kuo A."/>
            <person name="Salamov A."/>
            <person name="Ahrendt S.R."/>
            <person name="Lipzen A."/>
            <person name="Sullivan W."/>
            <person name="Andreopoulos W.B."/>
            <person name="Clum A."/>
            <person name="Lindquist E."/>
            <person name="Daum C."/>
            <person name="Ramamoorthy G.K."/>
            <person name="Gryganskyi A."/>
            <person name="Culley D."/>
            <person name="Magnuson J.K."/>
            <person name="James T.Y."/>
            <person name="O'Malley M.A."/>
            <person name="Stajich J.E."/>
            <person name="Spatafora J.W."/>
            <person name="Visel A."/>
            <person name="Grigoriev I.V."/>
        </authorList>
    </citation>
    <scope>NUCLEOTIDE SEQUENCE [LARGE SCALE GENOMIC DNA]</scope>
    <source>
        <strain evidence="3 4">S4</strain>
    </source>
</reference>
<comment type="caution">
    <text evidence="3">The sequence shown here is derived from an EMBL/GenBank/DDBJ whole genome shotgun (WGS) entry which is preliminary data.</text>
</comment>
<dbReference type="STRING" id="1754192.A0A1Y1XP86"/>
<keyword evidence="1" id="KW-0472">Membrane</keyword>
<organism evidence="3 4">
    <name type="scientific">Anaeromyces robustus</name>
    <dbReference type="NCBI Taxonomy" id="1754192"/>
    <lineage>
        <taxon>Eukaryota</taxon>
        <taxon>Fungi</taxon>
        <taxon>Fungi incertae sedis</taxon>
        <taxon>Chytridiomycota</taxon>
        <taxon>Chytridiomycota incertae sedis</taxon>
        <taxon>Neocallimastigomycetes</taxon>
        <taxon>Neocallimastigales</taxon>
        <taxon>Neocallimastigaceae</taxon>
        <taxon>Anaeromyces</taxon>
    </lineage>
</organism>
<feature type="transmembrane region" description="Helical" evidence="1">
    <location>
        <begin position="73"/>
        <end position="93"/>
    </location>
</feature>
<feature type="transmembrane region" description="Helical" evidence="1">
    <location>
        <begin position="40"/>
        <end position="61"/>
    </location>
</feature>
<dbReference type="Gene3D" id="1.10.167.10">
    <property type="entry name" value="Regulator of G-protein Signalling 4, domain 2"/>
    <property type="match status" value="1"/>
</dbReference>
<keyword evidence="1" id="KW-1133">Transmembrane helix</keyword>
<dbReference type="SUPFAM" id="SSF48097">
    <property type="entry name" value="Regulator of G-protein signaling, RGS"/>
    <property type="match status" value="1"/>
</dbReference>
<feature type="transmembrane region" description="Helical" evidence="1">
    <location>
        <begin position="113"/>
        <end position="132"/>
    </location>
</feature>
<evidence type="ECO:0000313" key="3">
    <source>
        <dbReference type="EMBL" id="ORX87559.1"/>
    </source>
</evidence>
<keyword evidence="4" id="KW-1185">Reference proteome</keyword>
<dbReference type="Proteomes" id="UP000193944">
    <property type="component" value="Unassembled WGS sequence"/>
</dbReference>
<dbReference type="PROSITE" id="PS50132">
    <property type="entry name" value="RGS"/>
    <property type="match status" value="1"/>
</dbReference>
<feature type="transmembrane region" description="Helical" evidence="1">
    <location>
        <begin position="256"/>
        <end position="275"/>
    </location>
</feature>
<feature type="domain" description="RGS" evidence="2">
    <location>
        <begin position="354"/>
        <end position="513"/>
    </location>
</feature>
<dbReference type="InterPro" id="IPR044926">
    <property type="entry name" value="RGS_subdomain_2"/>
</dbReference>
<gene>
    <name evidence="3" type="ORF">BCR32DRAFT_240036</name>
</gene>
<feature type="transmembrane region" description="Helical" evidence="1">
    <location>
        <begin position="219"/>
        <end position="244"/>
    </location>
</feature>
<dbReference type="InterPro" id="IPR016137">
    <property type="entry name" value="RGS"/>
</dbReference>
<evidence type="ECO:0000259" key="2">
    <source>
        <dbReference type="PROSITE" id="PS50132"/>
    </source>
</evidence>
<sequence length="524" mass="60607">MTLIGKDGIFNTTRVSKEEYDVYIHRGFVQEKDKFIVEKILYKIAFVVFSIFSIVSLIFFYKLRKSYIIRQRNFCLTFTGGILTYLNTFFGFIPQMSKIPCILSVFSSNILNVAVNFIFLTRSLRVILFYYFNTFKVSSIKKKNTNREPVGVVEPNSYLPKIYRRVNKIIAAFIIGPVAISFFVTIIIYLLSENARKGCPIFESNDALIELKNNHGKELFSVVVVFGVIITILNAICSVLLLYVKDANKYGVKFECLSVCILVLVISIINILLQANASDNASISQNTDEKFNNNKGPRRVLLDIFEKTKGGKMLFNFVSIYMIFVSITLPVIHYYRAKSIKNNYIEDPITSIQCFYKVLKTPSLVNELRDIAIKEFSVENVLFWENYQLLQKMVYRYQVQSKKAKELGDDKIVSQYNFDEYYQQQVQSFSTSSMDEYSYDPTMPVPKEILPYYTSFYHMFIDFNGIAVVNILGDTVKRIFNDICSYPTVGMYDTARNEVVEMMYSSIYPILLEKHKEDIINTLG</sequence>
<evidence type="ECO:0000256" key="1">
    <source>
        <dbReference type="SAM" id="Phobius"/>
    </source>
</evidence>
<dbReference type="EMBL" id="MCFG01000007">
    <property type="protein sequence ID" value="ORX87559.1"/>
    <property type="molecule type" value="Genomic_DNA"/>
</dbReference>
<evidence type="ECO:0000313" key="4">
    <source>
        <dbReference type="Proteomes" id="UP000193944"/>
    </source>
</evidence>
<dbReference type="InterPro" id="IPR036305">
    <property type="entry name" value="RGS_sf"/>
</dbReference>
<proteinExistence type="predicted"/>
<feature type="transmembrane region" description="Helical" evidence="1">
    <location>
        <begin position="169"/>
        <end position="191"/>
    </location>
</feature>